<sequence>MRYPVELVGQMTDNVRAALAAANIIHTGSHGGGTTVPSTELPEPDHHTVWVEAEDRKAAGDVAEKAIAGIKGIYFRGPIDADPAEFGF</sequence>
<proteinExistence type="predicted"/>
<evidence type="ECO:0008006" key="2">
    <source>
        <dbReference type="Google" id="ProtNLM"/>
    </source>
</evidence>
<dbReference type="AlphaFoldDB" id="A0A0F9BQ11"/>
<gene>
    <name evidence="1" type="ORF">LCGC14_2420060</name>
</gene>
<organism evidence="1">
    <name type="scientific">marine sediment metagenome</name>
    <dbReference type="NCBI Taxonomy" id="412755"/>
    <lineage>
        <taxon>unclassified sequences</taxon>
        <taxon>metagenomes</taxon>
        <taxon>ecological metagenomes</taxon>
    </lineage>
</organism>
<protein>
    <recommendedName>
        <fullName evidence="2">YCII-related domain-containing protein</fullName>
    </recommendedName>
</protein>
<comment type="caution">
    <text evidence="1">The sequence shown here is derived from an EMBL/GenBank/DDBJ whole genome shotgun (WGS) entry which is preliminary data.</text>
</comment>
<accession>A0A0F9BQ11</accession>
<evidence type="ECO:0000313" key="1">
    <source>
        <dbReference type="EMBL" id="KKL23970.1"/>
    </source>
</evidence>
<name>A0A0F9BQ11_9ZZZZ</name>
<reference evidence="1" key="1">
    <citation type="journal article" date="2015" name="Nature">
        <title>Complex archaea that bridge the gap between prokaryotes and eukaryotes.</title>
        <authorList>
            <person name="Spang A."/>
            <person name="Saw J.H."/>
            <person name="Jorgensen S.L."/>
            <person name="Zaremba-Niedzwiedzka K."/>
            <person name="Martijn J."/>
            <person name="Lind A.E."/>
            <person name="van Eijk R."/>
            <person name="Schleper C."/>
            <person name="Guy L."/>
            <person name="Ettema T.J."/>
        </authorList>
    </citation>
    <scope>NUCLEOTIDE SEQUENCE</scope>
</reference>
<dbReference type="EMBL" id="LAZR01036768">
    <property type="protein sequence ID" value="KKL23970.1"/>
    <property type="molecule type" value="Genomic_DNA"/>
</dbReference>